<evidence type="ECO:0000313" key="1">
    <source>
        <dbReference type="EMBL" id="MCI29325.1"/>
    </source>
</evidence>
<proteinExistence type="predicted"/>
<keyword evidence="1" id="KW-0540">Nuclease</keyword>
<name>A0A392R1A5_9FABA</name>
<comment type="caution">
    <text evidence="1">The sequence shown here is derived from an EMBL/GenBank/DDBJ whole genome shotgun (WGS) entry which is preliminary data.</text>
</comment>
<keyword evidence="1" id="KW-0378">Hydrolase</keyword>
<keyword evidence="1" id="KW-0269">Exonuclease</keyword>
<dbReference type="EMBL" id="LXQA010171783">
    <property type="protein sequence ID" value="MCI29325.1"/>
    <property type="molecule type" value="Genomic_DNA"/>
</dbReference>
<organism evidence="1 2">
    <name type="scientific">Trifolium medium</name>
    <dbReference type="NCBI Taxonomy" id="97028"/>
    <lineage>
        <taxon>Eukaryota</taxon>
        <taxon>Viridiplantae</taxon>
        <taxon>Streptophyta</taxon>
        <taxon>Embryophyta</taxon>
        <taxon>Tracheophyta</taxon>
        <taxon>Spermatophyta</taxon>
        <taxon>Magnoliopsida</taxon>
        <taxon>eudicotyledons</taxon>
        <taxon>Gunneridae</taxon>
        <taxon>Pentapetalae</taxon>
        <taxon>rosids</taxon>
        <taxon>fabids</taxon>
        <taxon>Fabales</taxon>
        <taxon>Fabaceae</taxon>
        <taxon>Papilionoideae</taxon>
        <taxon>50 kb inversion clade</taxon>
        <taxon>NPAAA clade</taxon>
        <taxon>Hologalegina</taxon>
        <taxon>IRL clade</taxon>
        <taxon>Trifolieae</taxon>
        <taxon>Trifolium</taxon>
    </lineage>
</organism>
<dbReference type="GO" id="GO:0004527">
    <property type="term" value="F:exonuclease activity"/>
    <property type="evidence" value="ECO:0007669"/>
    <property type="project" value="UniProtKB-KW"/>
</dbReference>
<keyword evidence="1" id="KW-0255">Endonuclease</keyword>
<dbReference type="Proteomes" id="UP000265520">
    <property type="component" value="Unassembled WGS sequence"/>
</dbReference>
<feature type="non-terminal residue" evidence="1">
    <location>
        <position position="1"/>
    </location>
</feature>
<protein>
    <submittedName>
        <fullName evidence="1">Endonuclease/exonuclease/phosphatase family protein</fullName>
    </submittedName>
</protein>
<reference evidence="1 2" key="1">
    <citation type="journal article" date="2018" name="Front. Plant Sci.">
        <title>Red Clover (Trifolium pratense) and Zigzag Clover (T. medium) - A Picture of Genomic Similarities and Differences.</title>
        <authorList>
            <person name="Dluhosova J."/>
            <person name="Istvanek J."/>
            <person name="Nedelnik J."/>
            <person name="Repkova J."/>
        </authorList>
    </citation>
    <scope>NUCLEOTIDE SEQUENCE [LARGE SCALE GENOMIC DNA]</scope>
    <source>
        <strain evidence="2">cv. 10/8</strain>
        <tissue evidence="1">Leaf</tissue>
    </source>
</reference>
<accession>A0A392R1A5</accession>
<keyword evidence="2" id="KW-1185">Reference proteome</keyword>
<dbReference type="AlphaFoldDB" id="A0A392R1A5"/>
<dbReference type="GO" id="GO:0004519">
    <property type="term" value="F:endonuclease activity"/>
    <property type="evidence" value="ECO:0007669"/>
    <property type="project" value="UniProtKB-KW"/>
</dbReference>
<evidence type="ECO:0000313" key="2">
    <source>
        <dbReference type="Proteomes" id="UP000265520"/>
    </source>
</evidence>
<sequence length="75" mass="8340">TWNKPVVGSPMSSLQQKLKRLKNALKVWNKNTFGNVLGTVSVAIDEVNRIQRIIDSGSITDEVLAQDYQAQLILS</sequence>